<gene>
    <name evidence="1" type="ORF">E4T88_06900</name>
</gene>
<dbReference type="SUPFAM" id="SSF51197">
    <property type="entry name" value="Clavaminate synthase-like"/>
    <property type="match status" value="1"/>
</dbReference>
<dbReference type="OrthoDB" id="9792756at2"/>
<dbReference type="Proteomes" id="UP000298285">
    <property type="component" value="Unassembled WGS sequence"/>
</dbReference>
<protein>
    <submittedName>
        <fullName evidence="1">DUF386 domain-containing protein</fullName>
    </submittedName>
</protein>
<dbReference type="GO" id="GO:0005829">
    <property type="term" value="C:cytosol"/>
    <property type="evidence" value="ECO:0007669"/>
    <property type="project" value="TreeGrafter"/>
</dbReference>
<dbReference type="Pfam" id="PF04074">
    <property type="entry name" value="DUF386"/>
    <property type="match status" value="1"/>
</dbReference>
<dbReference type="PANTHER" id="PTHR34986">
    <property type="entry name" value="EVOLVED BETA-GALACTOSIDASE SUBUNIT BETA"/>
    <property type="match status" value="1"/>
</dbReference>
<dbReference type="AlphaFoldDB" id="A0A4Y9IN80"/>
<dbReference type="NCBIfam" id="TIGR00022">
    <property type="entry name" value="YhcH/YjgK/YiaL family protein"/>
    <property type="match status" value="1"/>
</dbReference>
<evidence type="ECO:0000313" key="2">
    <source>
        <dbReference type="Proteomes" id="UP000298285"/>
    </source>
</evidence>
<evidence type="ECO:0000313" key="1">
    <source>
        <dbReference type="EMBL" id="TFU89736.1"/>
    </source>
</evidence>
<dbReference type="PANTHER" id="PTHR34986:SF1">
    <property type="entry name" value="PROTEIN YIAL"/>
    <property type="match status" value="1"/>
</dbReference>
<sequence length="148" mass="16944">MILDKLENSGKYEHLHPLFKQAFDYLKSIDFSKAEPTKTELKGKDLFVMISDSDLRAADNAKPEAHNKYIDIQLPISRPETFGWKAHQDLTHPIGNFDEEKDIQFFDDKTETQITVLPGNFLIFFPEDGHAPCIGEGQVRKVVVKIKI</sequence>
<dbReference type="InterPro" id="IPR004375">
    <property type="entry name" value="NanQ/TabA/YiaL"/>
</dbReference>
<dbReference type="Gene3D" id="2.60.120.370">
    <property type="entry name" value="YhcH/YjgK/YiaL"/>
    <property type="match status" value="1"/>
</dbReference>
<organism evidence="1 2">
    <name type="scientific">Dysgonomonas mossii</name>
    <dbReference type="NCBI Taxonomy" id="163665"/>
    <lineage>
        <taxon>Bacteria</taxon>
        <taxon>Pseudomonadati</taxon>
        <taxon>Bacteroidota</taxon>
        <taxon>Bacteroidia</taxon>
        <taxon>Bacteroidales</taxon>
        <taxon>Dysgonomonadaceae</taxon>
        <taxon>Dysgonomonas</taxon>
    </lineage>
</organism>
<reference evidence="1 2" key="1">
    <citation type="submission" date="2019-03" db="EMBL/GenBank/DDBJ databases">
        <title>Diversity of the mouse oral microbiome.</title>
        <authorList>
            <person name="Joseph S."/>
            <person name="Aduse-Opoku J."/>
            <person name="Curtis M."/>
            <person name="Wade W."/>
            <person name="Hashim A."/>
        </authorList>
    </citation>
    <scope>NUCLEOTIDE SEQUENCE [LARGE SCALE GENOMIC DNA]</scope>
    <source>
        <strain evidence="1 2">P11</strain>
    </source>
</reference>
<dbReference type="EMBL" id="SPPK01000002">
    <property type="protein sequence ID" value="TFU89736.1"/>
    <property type="molecule type" value="Genomic_DNA"/>
</dbReference>
<proteinExistence type="predicted"/>
<name>A0A4Y9IN80_9BACT</name>
<accession>A0A4Y9IN80</accession>
<dbReference type="RefSeq" id="WP_135104736.1">
    <property type="nucleotide sequence ID" value="NZ_JADGKW010000002.1"/>
</dbReference>
<dbReference type="InterPro" id="IPR037012">
    <property type="entry name" value="NanQ/TabA/YiaL_sf"/>
</dbReference>
<comment type="caution">
    <text evidence="1">The sequence shown here is derived from an EMBL/GenBank/DDBJ whole genome shotgun (WGS) entry which is preliminary data.</text>
</comment>